<evidence type="ECO:0000313" key="2">
    <source>
        <dbReference type="Proteomes" id="UP000290900"/>
    </source>
</evidence>
<protein>
    <submittedName>
        <fullName evidence="1">DEKNAAC105295</fullName>
    </submittedName>
</protein>
<dbReference type="PANTHER" id="PTHR41677">
    <property type="entry name" value="YALI0B19030P"/>
    <property type="match status" value="1"/>
</dbReference>
<dbReference type="PANTHER" id="PTHR41677:SF1">
    <property type="entry name" value="FE2OG DIOXYGENASE DOMAIN-CONTAINING PROTEIN"/>
    <property type="match status" value="1"/>
</dbReference>
<dbReference type="OrthoDB" id="10256055at2759"/>
<keyword evidence="2" id="KW-1185">Reference proteome</keyword>
<accession>A0A448YSY7</accession>
<reference evidence="1 2" key="1">
    <citation type="submission" date="2018-12" db="EMBL/GenBank/DDBJ databases">
        <authorList>
            <person name="Tiukova I."/>
            <person name="Dainat J."/>
        </authorList>
    </citation>
    <scope>NUCLEOTIDE SEQUENCE [LARGE SCALE GENOMIC DNA]</scope>
</reference>
<dbReference type="AlphaFoldDB" id="A0A448YSY7"/>
<proteinExistence type="predicted"/>
<dbReference type="InParanoid" id="A0A448YSY7"/>
<organism evidence="1 2">
    <name type="scientific">Brettanomyces naardenensis</name>
    <name type="common">Yeast</name>
    <dbReference type="NCBI Taxonomy" id="13370"/>
    <lineage>
        <taxon>Eukaryota</taxon>
        <taxon>Fungi</taxon>
        <taxon>Dikarya</taxon>
        <taxon>Ascomycota</taxon>
        <taxon>Saccharomycotina</taxon>
        <taxon>Pichiomycetes</taxon>
        <taxon>Pichiales</taxon>
        <taxon>Pichiaceae</taxon>
        <taxon>Brettanomyces</taxon>
    </lineage>
</organism>
<gene>
    <name evidence="1" type="ORF">BRENAR_LOCUS4736</name>
</gene>
<evidence type="ECO:0000313" key="1">
    <source>
        <dbReference type="EMBL" id="VEU24007.1"/>
    </source>
</evidence>
<sequence>MSLEILQRQIHDGNIHKKVPSSAYDTQIRPMISALSAEHEIFDPKKHLTFKPSMVHTIKRASMKELGAECDDQISDIGVSEPFPLFTEEACDIMRAEILREEVFRDWARISMNSTTGLDAVIRGYAKETCPFTYSAWTHPETVFAVSSMAGVELEVIMDYEVAHVNVAIKSANEAENERVTIRRKEAMKDSYDDDIPAVVGWHNDSYPFVCVLMLSDTEGMIGGETLIKTGSGEIIAAKGPAKGKATVLQGRKLLHLASIPLGYTERITAVTSYRAKDSMKPDTSVLSTVKPEVNYGSMYNKFYPEWISYRMKVISDREKFIKEKINGEMKLGKEFDKEEAIRMIKGLEEYVKGTWEEMMS</sequence>
<dbReference type="Proteomes" id="UP000290900">
    <property type="component" value="Unassembled WGS sequence"/>
</dbReference>
<name>A0A448YSY7_BRENA</name>
<dbReference type="STRING" id="13370.A0A448YSY7"/>
<dbReference type="EMBL" id="CAACVR010000067">
    <property type="protein sequence ID" value="VEU24007.1"/>
    <property type="molecule type" value="Genomic_DNA"/>
</dbReference>